<dbReference type="PANTHER" id="PTHR33164">
    <property type="entry name" value="TRANSCRIPTIONAL REGULATOR, MARR FAMILY"/>
    <property type="match status" value="1"/>
</dbReference>
<dbReference type="Pfam" id="PF12802">
    <property type="entry name" value="MarR_2"/>
    <property type="match status" value="1"/>
</dbReference>
<dbReference type="InterPro" id="IPR039422">
    <property type="entry name" value="MarR/SlyA-like"/>
</dbReference>
<sequence length="146" mass="16542">MKNSLGIAIKQANNALSRDADHYAKTIGLTGMQISIINFIADHEQTQNIFQRDLEQEFNIRKATSSSLVTKMVKADLLVRVPTQHDARYKRLLLTPKARQLAAQIEQFFQKSEQRMAQLLTTDKTRTYTALSTISKAFKTPTSISK</sequence>
<name>A0A0R2D6Q5_9LACO</name>
<gene>
    <name evidence="2" type="ORF">FC24_GL000094</name>
</gene>
<accession>A0A0R2D6Q5</accession>
<dbReference type="PANTHER" id="PTHR33164:SF43">
    <property type="entry name" value="HTH-TYPE TRANSCRIPTIONAL REPRESSOR YETL"/>
    <property type="match status" value="1"/>
</dbReference>
<dbReference type="AlphaFoldDB" id="A0A0R2D6Q5"/>
<dbReference type="InterPro" id="IPR036390">
    <property type="entry name" value="WH_DNA-bd_sf"/>
</dbReference>
<feature type="domain" description="HTH marR-type" evidence="1">
    <location>
        <begin position="2"/>
        <end position="139"/>
    </location>
</feature>
<proteinExistence type="predicted"/>
<dbReference type="GO" id="GO:0003700">
    <property type="term" value="F:DNA-binding transcription factor activity"/>
    <property type="evidence" value="ECO:0007669"/>
    <property type="project" value="InterPro"/>
</dbReference>
<dbReference type="Proteomes" id="UP000051638">
    <property type="component" value="Unassembled WGS sequence"/>
</dbReference>
<dbReference type="Gene3D" id="1.10.10.10">
    <property type="entry name" value="Winged helix-like DNA-binding domain superfamily/Winged helix DNA-binding domain"/>
    <property type="match status" value="1"/>
</dbReference>
<dbReference type="InterPro" id="IPR036388">
    <property type="entry name" value="WH-like_DNA-bd_sf"/>
</dbReference>
<keyword evidence="3" id="KW-1185">Reference proteome</keyword>
<dbReference type="RefSeq" id="WP_057873195.1">
    <property type="nucleotide sequence ID" value="NZ_AYYI01000010.1"/>
</dbReference>
<dbReference type="PROSITE" id="PS50995">
    <property type="entry name" value="HTH_MARR_2"/>
    <property type="match status" value="1"/>
</dbReference>
<evidence type="ECO:0000313" key="3">
    <source>
        <dbReference type="Proteomes" id="UP000051638"/>
    </source>
</evidence>
<organism evidence="2 3">
    <name type="scientific">Loigolactobacillus rennini DSM 20253</name>
    <dbReference type="NCBI Taxonomy" id="1423796"/>
    <lineage>
        <taxon>Bacteria</taxon>
        <taxon>Bacillati</taxon>
        <taxon>Bacillota</taxon>
        <taxon>Bacilli</taxon>
        <taxon>Lactobacillales</taxon>
        <taxon>Lactobacillaceae</taxon>
        <taxon>Loigolactobacillus</taxon>
    </lineage>
</organism>
<dbReference type="GO" id="GO:0006950">
    <property type="term" value="P:response to stress"/>
    <property type="evidence" value="ECO:0007669"/>
    <property type="project" value="TreeGrafter"/>
</dbReference>
<dbReference type="EMBL" id="AYYI01000010">
    <property type="protein sequence ID" value="KRM99549.1"/>
    <property type="molecule type" value="Genomic_DNA"/>
</dbReference>
<dbReference type="InterPro" id="IPR000835">
    <property type="entry name" value="HTH_MarR-typ"/>
</dbReference>
<reference evidence="2 3" key="1">
    <citation type="journal article" date="2015" name="Genome Announc.">
        <title>Expanding the biotechnology potential of lactobacilli through comparative genomics of 213 strains and associated genera.</title>
        <authorList>
            <person name="Sun Z."/>
            <person name="Harris H.M."/>
            <person name="McCann A."/>
            <person name="Guo C."/>
            <person name="Argimon S."/>
            <person name="Zhang W."/>
            <person name="Yang X."/>
            <person name="Jeffery I.B."/>
            <person name="Cooney J.C."/>
            <person name="Kagawa T.F."/>
            <person name="Liu W."/>
            <person name="Song Y."/>
            <person name="Salvetti E."/>
            <person name="Wrobel A."/>
            <person name="Rasinkangas P."/>
            <person name="Parkhill J."/>
            <person name="Rea M.C."/>
            <person name="O'Sullivan O."/>
            <person name="Ritari J."/>
            <person name="Douillard F.P."/>
            <person name="Paul Ross R."/>
            <person name="Yang R."/>
            <person name="Briner A.E."/>
            <person name="Felis G.E."/>
            <person name="de Vos W.M."/>
            <person name="Barrangou R."/>
            <person name="Klaenhammer T.R."/>
            <person name="Caufield P.W."/>
            <person name="Cui Y."/>
            <person name="Zhang H."/>
            <person name="O'Toole P.W."/>
        </authorList>
    </citation>
    <scope>NUCLEOTIDE SEQUENCE [LARGE SCALE GENOMIC DNA]</scope>
    <source>
        <strain evidence="2 3">DSM 20253</strain>
    </source>
</reference>
<evidence type="ECO:0000313" key="2">
    <source>
        <dbReference type="EMBL" id="KRM99549.1"/>
    </source>
</evidence>
<dbReference type="OrthoDB" id="384891at2"/>
<dbReference type="SUPFAM" id="SSF46785">
    <property type="entry name" value="Winged helix' DNA-binding domain"/>
    <property type="match status" value="1"/>
</dbReference>
<dbReference type="STRING" id="1423796.FC24_GL000094"/>
<dbReference type="PATRIC" id="fig|1423796.3.peg.95"/>
<dbReference type="SMART" id="SM00347">
    <property type="entry name" value="HTH_MARR"/>
    <property type="match status" value="1"/>
</dbReference>
<comment type="caution">
    <text evidence="2">The sequence shown here is derived from an EMBL/GenBank/DDBJ whole genome shotgun (WGS) entry which is preliminary data.</text>
</comment>
<evidence type="ECO:0000259" key="1">
    <source>
        <dbReference type="PROSITE" id="PS50995"/>
    </source>
</evidence>
<protein>
    <submittedName>
        <fullName evidence="2">Transcription regulator</fullName>
    </submittedName>
</protein>